<dbReference type="AlphaFoldDB" id="A0AB38NQR0"/>
<dbReference type="EMBL" id="SYVV01000021">
    <property type="protein sequence ID" value="TKG32616.1"/>
    <property type="molecule type" value="Genomic_DNA"/>
</dbReference>
<comment type="similarity">
    <text evidence="2">Belongs to the RdgC family.</text>
</comment>
<evidence type="ECO:0000256" key="2">
    <source>
        <dbReference type="ARBA" id="ARBA00008657"/>
    </source>
</evidence>
<evidence type="ECO:0000256" key="5">
    <source>
        <dbReference type="ARBA" id="ARBA00023172"/>
    </source>
</evidence>
<name>A0AB38NQR0_9VIBR</name>
<comment type="caution">
    <text evidence="6">The sequence shown here is derived from an EMBL/GenBank/DDBJ whole genome shotgun (WGS) entry which is preliminary data.</text>
</comment>
<reference evidence="6 7" key="1">
    <citation type="submission" date="2019-04" db="EMBL/GenBank/DDBJ databases">
        <title>A reverse ecology approach based on a biological definition of microbial populations.</title>
        <authorList>
            <person name="Arevalo P."/>
            <person name="Vaninsberghe D."/>
            <person name="Elsherbini J."/>
            <person name="Gore J."/>
            <person name="Polz M."/>
        </authorList>
    </citation>
    <scope>NUCLEOTIDE SEQUENCE [LARGE SCALE GENOMIC DNA]</scope>
    <source>
        <strain evidence="6 7">10N.222.45.A8</strain>
    </source>
</reference>
<comment type="subcellular location">
    <subcellularLocation>
        <location evidence="1">Cytoplasm</location>
        <location evidence="1">Nucleoid</location>
    </subcellularLocation>
</comment>
<organism evidence="6 7">
    <name type="scientific">Vibrio tasmaniensis</name>
    <dbReference type="NCBI Taxonomy" id="212663"/>
    <lineage>
        <taxon>Bacteria</taxon>
        <taxon>Pseudomonadati</taxon>
        <taxon>Pseudomonadota</taxon>
        <taxon>Gammaproteobacteria</taxon>
        <taxon>Vibrionales</taxon>
        <taxon>Vibrionaceae</taxon>
        <taxon>Vibrio</taxon>
    </lineage>
</organism>
<dbReference type="InterPro" id="IPR007476">
    <property type="entry name" value="RdgC"/>
</dbReference>
<dbReference type="PANTHER" id="PTHR38103">
    <property type="entry name" value="RECOMBINATION-ASSOCIATED PROTEIN RDGC"/>
    <property type="match status" value="1"/>
</dbReference>
<evidence type="ECO:0000313" key="6">
    <source>
        <dbReference type="EMBL" id="TKG32616.1"/>
    </source>
</evidence>
<evidence type="ECO:0000313" key="7">
    <source>
        <dbReference type="Proteomes" id="UP000308018"/>
    </source>
</evidence>
<evidence type="ECO:0000256" key="3">
    <source>
        <dbReference type="ARBA" id="ARBA00022296"/>
    </source>
</evidence>
<evidence type="ECO:0000256" key="4">
    <source>
        <dbReference type="ARBA" id="ARBA00022490"/>
    </source>
</evidence>
<sequence>MKLYTINKQSEHKGVTVLIKKISVFSYNLSDNTLPNINKIASNNSCPETTETILKTRGFERPFMDIDQHEEFAVQVGEFVIAMIVIQERKAKRDDVSHKLAIWKQEMRNGDAPVTRKDERDQRKVIEAELAKIALPSRNEIEMFIDIKNQQIWLTTSSKKEIDEISSLLMSAGISLQAKPFSPVMEENLTEFIKVPNKIAEDFDLGDKASLVNEKAIARYTGQDLASSELETNVDKCKQVTSAEFEFKKAIKFSISNTQALTSIKYDKDAVIEMLEYEVEDGDLLHLAKQSIRIRLEALNLLIPNLFSMFDAMDESGGFEIS</sequence>
<evidence type="ECO:0000256" key="1">
    <source>
        <dbReference type="ARBA" id="ARBA00004453"/>
    </source>
</evidence>
<dbReference type="GO" id="GO:0003690">
    <property type="term" value="F:double-stranded DNA binding"/>
    <property type="evidence" value="ECO:0007669"/>
    <property type="project" value="TreeGrafter"/>
</dbReference>
<proteinExistence type="inferred from homology"/>
<protein>
    <recommendedName>
        <fullName evidence="3">Recombination-associated protein RdgC</fullName>
    </recommendedName>
</protein>
<dbReference type="PANTHER" id="PTHR38103:SF1">
    <property type="entry name" value="RECOMBINATION-ASSOCIATED PROTEIN RDGC"/>
    <property type="match status" value="1"/>
</dbReference>
<dbReference type="GO" id="GO:0043590">
    <property type="term" value="C:bacterial nucleoid"/>
    <property type="evidence" value="ECO:0007669"/>
    <property type="project" value="TreeGrafter"/>
</dbReference>
<dbReference type="GO" id="GO:0000018">
    <property type="term" value="P:regulation of DNA recombination"/>
    <property type="evidence" value="ECO:0007669"/>
    <property type="project" value="TreeGrafter"/>
</dbReference>
<dbReference type="Pfam" id="PF04381">
    <property type="entry name" value="RdgC"/>
    <property type="match status" value="1"/>
</dbReference>
<accession>A0AB38NQR0</accession>
<dbReference type="GO" id="GO:0006310">
    <property type="term" value="P:DNA recombination"/>
    <property type="evidence" value="ECO:0007669"/>
    <property type="project" value="UniProtKB-KW"/>
</dbReference>
<keyword evidence="4" id="KW-0963">Cytoplasm</keyword>
<keyword evidence="5" id="KW-0233">DNA recombination</keyword>
<dbReference type="Proteomes" id="UP000308018">
    <property type="component" value="Unassembled WGS sequence"/>
</dbReference>
<gene>
    <name evidence="6" type="ORF">FC057_12430</name>
</gene>